<gene>
    <name evidence="2" type="ORF">ILEXP_LOCUS17390</name>
</gene>
<evidence type="ECO:0000313" key="3">
    <source>
        <dbReference type="Proteomes" id="UP001642360"/>
    </source>
</evidence>
<evidence type="ECO:0000256" key="1">
    <source>
        <dbReference type="SAM" id="MobiDB-lite"/>
    </source>
</evidence>
<dbReference type="AlphaFoldDB" id="A0ABC8RWV5"/>
<dbReference type="Proteomes" id="UP001642360">
    <property type="component" value="Unassembled WGS sequence"/>
</dbReference>
<sequence length="63" mass="6663">VTGDASSFNVKFGPPKDENSASTARCWSHCAIFATSSSPKFTILGTEACTPAPPKFSRKGELQ</sequence>
<feature type="region of interest" description="Disordered" evidence="1">
    <location>
        <begin position="1"/>
        <end position="23"/>
    </location>
</feature>
<evidence type="ECO:0000313" key="2">
    <source>
        <dbReference type="EMBL" id="CAK9149347.1"/>
    </source>
</evidence>
<proteinExistence type="predicted"/>
<name>A0ABC8RWV5_9AQUA</name>
<reference evidence="2 3" key="1">
    <citation type="submission" date="2024-02" db="EMBL/GenBank/DDBJ databases">
        <authorList>
            <person name="Vignale AGUSTIN F."/>
            <person name="Sosa J E."/>
            <person name="Modenutti C."/>
        </authorList>
    </citation>
    <scope>NUCLEOTIDE SEQUENCE [LARGE SCALE GENOMIC DNA]</scope>
</reference>
<organism evidence="2 3">
    <name type="scientific">Ilex paraguariensis</name>
    <name type="common">yerba mate</name>
    <dbReference type="NCBI Taxonomy" id="185542"/>
    <lineage>
        <taxon>Eukaryota</taxon>
        <taxon>Viridiplantae</taxon>
        <taxon>Streptophyta</taxon>
        <taxon>Embryophyta</taxon>
        <taxon>Tracheophyta</taxon>
        <taxon>Spermatophyta</taxon>
        <taxon>Magnoliopsida</taxon>
        <taxon>eudicotyledons</taxon>
        <taxon>Gunneridae</taxon>
        <taxon>Pentapetalae</taxon>
        <taxon>asterids</taxon>
        <taxon>campanulids</taxon>
        <taxon>Aquifoliales</taxon>
        <taxon>Aquifoliaceae</taxon>
        <taxon>Ilex</taxon>
    </lineage>
</organism>
<accession>A0ABC8RWV5</accession>
<protein>
    <submittedName>
        <fullName evidence="2">Uncharacterized protein</fullName>
    </submittedName>
</protein>
<comment type="caution">
    <text evidence="2">The sequence shown here is derived from an EMBL/GenBank/DDBJ whole genome shotgun (WGS) entry which is preliminary data.</text>
</comment>
<feature type="non-terminal residue" evidence="2">
    <location>
        <position position="1"/>
    </location>
</feature>
<dbReference type="EMBL" id="CAUOFW020001861">
    <property type="protein sequence ID" value="CAK9149347.1"/>
    <property type="molecule type" value="Genomic_DNA"/>
</dbReference>
<keyword evidence="3" id="KW-1185">Reference proteome</keyword>